<dbReference type="EMBL" id="CM037152">
    <property type="protein sequence ID" value="KAH7832819.1"/>
    <property type="molecule type" value="Genomic_DNA"/>
</dbReference>
<gene>
    <name evidence="1" type="ORF">Vadar_000249</name>
</gene>
<comment type="caution">
    <text evidence="1">The sequence shown here is derived from an EMBL/GenBank/DDBJ whole genome shotgun (WGS) entry which is preliminary data.</text>
</comment>
<keyword evidence="2" id="KW-1185">Reference proteome</keyword>
<dbReference type="Proteomes" id="UP000828048">
    <property type="component" value="Chromosome 2"/>
</dbReference>
<proteinExistence type="predicted"/>
<evidence type="ECO:0000313" key="2">
    <source>
        <dbReference type="Proteomes" id="UP000828048"/>
    </source>
</evidence>
<evidence type="ECO:0000313" key="1">
    <source>
        <dbReference type="EMBL" id="KAH7832819.1"/>
    </source>
</evidence>
<sequence length="246" mass="28175">MEFNRSRRTTTYKVWQPEKPLNHTVHTSPSTSPVHIHLDFLHRTTHRYYNRPHHDTDVIPGRRHPQLVAVRQTPTTSTFICIPADHFKSNSASHQIISQFLSRISIIKPQHHNRVADEIACRVRLALNWVSNMGRAVIPVRVEFVSTCTHVRDERALVARALRASVEERERMGVAAASKEAVRGLKRKRVVENGGESCRVCLEEFVKGEKVTFMPCVHVFHQGCIETWLGKSHSCPICRFKLPIAD</sequence>
<accession>A0ACB7WWP5</accession>
<name>A0ACB7WWP5_9ERIC</name>
<reference evidence="1 2" key="1">
    <citation type="journal article" date="2021" name="Hortic Res">
        <title>High-quality reference genome and annotation aids understanding of berry development for evergreen blueberry (Vaccinium darrowii).</title>
        <authorList>
            <person name="Yu J."/>
            <person name="Hulse-Kemp A.M."/>
            <person name="Babiker E."/>
            <person name="Staton M."/>
        </authorList>
    </citation>
    <scope>NUCLEOTIDE SEQUENCE [LARGE SCALE GENOMIC DNA]</scope>
    <source>
        <strain evidence="2">cv. NJ 8807/NJ 8810</strain>
        <tissue evidence="1">Young leaf</tissue>
    </source>
</reference>
<organism evidence="1 2">
    <name type="scientific">Vaccinium darrowii</name>
    <dbReference type="NCBI Taxonomy" id="229202"/>
    <lineage>
        <taxon>Eukaryota</taxon>
        <taxon>Viridiplantae</taxon>
        <taxon>Streptophyta</taxon>
        <taxon>Embryophyta</taxon>
        <taxon>Tracheophyta</taxon>
        <taxon>Spermatophyta</taxon>
        <taxon>Magnoliopsida</taxon>
        <taxon>eudicotyledons</taxon>
        <taxon>Gunneridae</taxon>
        <taxon>Pentapetalae</taxon>
        <taxon>asterids</taxon>
        <taxon>Ericales</taxon>
        <taxon>Ericaceae</taxon>
        <taxon>Vaccinioideae</taxon>
        <taxon>Vaccinieae</taxon>
        <taxon>Vaccinium</taxon>
    </lineage>
</organism>
<protein>
    <submittedName>
        <fullName evidence="1">Uncharacterized protein</fullName>
    </submittedName>
</protein>